<organism evidence="3 4">
    <name type="scientific">Ideonella azotifigens</name>
    <dbReference type="NCBI Taxonomy" id="513160"/>
    <lineage>
        <taxon>Bacteria</taxon>
        <taxon>Pseudomonadati</taxon>
        <taxon>Pseudomonadota</taxon>
        <taxon>Betaproteobacteria</taxon>
        <taxon>Burkholderiales</taxon>
        <taxon>Sphaerotilaceae</taxon>
        <taxon>Ideonella</taxon>
    </lineage>
</organism>
<dbReference type="Pfam" id="PF04909">
    <property type="entry name" value="Amidohydro_2"/>
    <property type="match status" value="1"/>
</dbReference>
<dbReference type="InterPro" id="IPR032465">
    <property type="entry name" value="ACMSD"/>
</dbReference>
<keyword evidence="3" id="KW-0378">Hydrolase</keyword>
<keyword evidence="1" id="KW-0456">Lyase</keyword>
<dbReference type="PANTHER" id="PTHR21240">
    <property type="entry name" value="2-AMINO-3-CARBOXYLMUCONATE-6-SEMIALDEHYDE DECARBOXYLASE"/>
    <property type="match status" value="1"/>
</dbReference>
<keyword evidence="3" id="KW-0614">Plasmid</keyword>
<name>A0ABN1JJ04_9BURK</name>
<gene>
    <name evidence="3" type="ORF">GCM10009107_02850</name>
</gene>
<comment type="caution">
    <text evidence="3">The sequence shown here is derived from an EMBL/GenBank/DDBJ whole genome shotgun (WGS) entry which is preliminary data.</text>
</comment>
<keyword evidence="4" id="KW-1185">Reference proteome</keyword>
<dbReference type="EMBL" id="BAAAEW010000003">
    <property type="protein sequence ID" value="GAA0740835.1"/>
    <property type="molecule type" value="Genomic_DNA"/>
</dbReference>
<dbReference type="Gene3D" id="3.20.20.140">
    <property type="entry name" value="Metal-dependent hydrolases"/>
    <property type="match status" value="1"/>
</dbReference>
<feature type="domain" description="Amidohydrolase-related" evidence="2">
    <location>
        <begin position="18"/>
        <end position="296"/>
    </location>
</feature>
<evidence type="ECO:0000256" key="1">
    <source>
        <dbReference type="ARBA" id="ARBA00023239"/>
    </source>
</evidence>
<evidence type="ECO:0000313" key="3">
    <source>
        <dbReference type="EMBL" id="GAA0740835.1"/>
    </source>
</evidence>
<evidence type="ECO:0000313" key="4">
    <source>
        <dbReference type="Proteomes" id="UP001500279"/>
    </source>
</evidence>
<dbReference type="InterPro" id="IPR006680">
    <property type="entry name" value="Amidohydro-rel"/>
</dbReference>
<dbReference type="RefSeq" id="WP_141291963.1">
    <property type="nucleotide sequence ID" value="NZ_BAAAEW010000003.1"/>
</dbReference>
<dbReference type="InterPro" id="IPR032466">
    <property type="entry name" value="Metal_Hydrolase"/>
</dbReference>
<sequence>MSEAPLPGQGFLDAIVAIDIHTHATVSTRNPPDEVAIAMDAAMDAYFKQPMARPTISETAEYYRQRRMLAVIFTVDTERETGQARITNEEVAEEAARHPDALIPFASIDPMRGKMGAREVRRLVKDWGVQGFKFHPSAQGFYPNDRAAYAVYEAIAEVGLPAIFHSGQTGLGAGLPGGGGIRLKYSDPMFLDDVAVDFPQMPIVIAHPSFPWQDNALAVATHKPNVYIDLSGWSPRYFPPQLVKYANSLLKHKMLFGSDYPVITPDRWLKDFETLDIRPEVRPLLLKQNAIRLLGLDRDPVNGRYSRLKPPSGECC</sequence>
<dbReference type="Proteomes" id="UP001500279">
    <property type="component" value="Unassembled WGS sequence"/>
</dbReference>
<reference evidence="4" key="1">
    <citation type="journal article" date="2019" name="Int. J. Syst. Evol. Microbiol.">
        <title>The Global Catalogue of Microorganisms (GCM) 10K type strain sequencing project: providing services to taxonomists for standard genome sequencing and annotation.</title>
        <authorList>
            <consortium name="The Broad Institute Genomics Platform"/>
            <consortium name="The Broad Institute Genome Sequencing Center for Infectious Disease"/>
            <person name="Wu L."/>
            <person name="Ma J."/>
        </authorList>
    </citation>
    <scope>NUCLEOTIDE SEQUENCE [LARGE SCALE GENOMIC DNA]</scope>
    <source>
        <strain evidence="4">JCM 15503</strain>
    </source>
</reference>
<dbReference type="CDD" id="cd01292">
    <property type="entry name" value="metallo-dependent_hydrolases"/>
    <property type="match status" value="1"/>
</dbReference>
<protein>
    <submittedName>
        <fullName evidence="3">4-hydroxyphenyl-beta-ketoacyl-CoA hydrolase</fullName>
    </submittedName>
</protein>
<evidence type="ECO:0000259" key="2">
    <source>
        <dbReference type="Pfam" id="PF04909"/>
    </source>
</evidence>
<accession>A0ABN1JJ04</accession>
<dbReference type="PANTHER" id="PTHR21240:SF19">
    <property type="entry name" value="CATALYTIC_ HYDROLASE"/>
    <property type="match status" value="1"/>
</dbReference>
<proteinExistence type="predicted"/>
<dbReference type="GO" id="GO:0016787">
    <property type="term" value="F:hydrolase activity"/>
    <property type="evidence" value="ECO:0007669"/>
    <property type="project" value="UniProtKB-KW"/>
</dbReference>
<dbReference type="SUPFAM" id="SSF51556">
    <property type="entry name" value="Metallo-dependent hydrolases"/>
    <property type="match status" value="1"/>
</dbReference>